<dbReference type="Pfam" id="PF00293">
    <property type="entry name" value="NUDIX"/>
    <property type="match status" value="1"/>
</dbReference>
<dbReference type="InterPro" id="IPR015797">
    <property type="entry name" value="NUDIX_hydrolase-like_dom_sf"/>
</dbReference>
<name>A0ABW3EGX7_9LACO</name>
<dbReference type="PANTHER" id="PTHR11839">
    <property type="entry name" value="UDP/ADP-SUGAR PYROPHOSPHATASE"/>
    <property type="match status" value="1"/>
</dbReference>
<dbReference type="PROSITE" id="PS00893">
    <property type="entry name" value="NUDIX_BOX"/>
    <property type="match status" value="1"/>
</dbReference>
<dbReference type="Gene3D" id="3.90.79.10">
    <property type="entry name" value="Nucleoside Triphosphate Pyrophosphohydrolase"/>
    <property type="match status" value="1"/>
</dbReference>
<dbReference type="RefSeq" id="WP_137637550.1">
    <property type="nucleotide sequence ID" value="NZ_BJDN01000009.1"/>
</dbReference>
<keyword evidence="2 4" id="KW-0378">Hydrolase</keyword>
<sequence length="188" mass="20501">MLKLTNAGRRGKLLTEKTLYRGPIFDLVQRHITTPDQITVQRDVILHQPAVAILALTADQQVVVNSEYRAGVDQESIALPAGLINPNEAVLTAAKRELSEETGYVAAKLQELTTVTSSEGFTDERVTLVLATIDAKHRVATHFDADEFVNSQLVPFADLITLIQKGTVQSAQTVAAVSYYLAFCQAAH</sequence>
<dbReference type="Proteomes" id="UP001597104">
    <property type="component" value="Unassembled WGS sequence"/>
</dbReference>
<dbReference type="InterPro" id="IPR020084">
    <property type="entry name" value="NUDIX_hydrolase_CS"/>
</dbReference>
<protein>
    <submittedName>
        <fullName evidence="4">NUDIX hydrolase</fullName>
        <ecNumber evidence="4">3.6.-.-</ecNumber>
    </submittedName>
</protein>
<comment type="cofactor">
    <cofactor evidence="1">
        <name>Mg(2+)</name>
        <dbReference type="ChEBI" id="CHEBI:18420"/>
    </cofactor>
</comment>
<evidence type="ECO:0000313" key="4">
    <source>
        <dbReference type="EMBL" id="MFD0898213.1"/>
    </source>
</evidence>
<dbReference type="SUPFAM" id="SSF55811">
    <property type="entry name" value="Nudix"/>
    <property type="match status" value="1"/>
</dbReference>
<organism evidence="4 5">
    <name type="scientific">Loigolactobacillus binensis</name>
    <dbReference type="NCBI Taxonomy" id="2559922"/>
    <lineage>
        <taxon>Bacteria</taxon>
        <taxon>Bacillati</taxon>
        <taxon>Bacillota</taxon>
        <taxon>Bacilli</taxon>
        <taxon>Lactobacillales</taxon>
        <taxon>Lactobacillaceae</taxon>
        <taxon>Loigolactobacillus</taxon>
    </lineage>
</organism>
<dbReference type="EC" id="3.6.-.-" evidence="4"/>
<evidence type="ECO:0000259" key="3">
    <source>
        <dbReference type="PROSITE" id="PS51462"/>
    </source>
</evidence>
<dbReference type="PANTHER" id="PTHR11839:SF18">
    <property type="entry name" value="NUDIX HYDROLASE DOMAIN-CONTAINING PROTEIN"/>
    <property type="match status" value="1"/>
</dbReference>
<dbReference type="EMBL" id="JBHTIO010000045">
    <property type="protein sequence ID" value="MFD0898213.1"/>
    <property type="molecule type" value="Genomic_DNA"/>
</dbReference>
<dbReference type="CDD" id="cd03424">
    <property type="entry name" value="NUDIX_ADPRase_Nudt5_UGPPase_Nudt14"/>
    <property type="match status" value="1"/>
</dbReference>
<dbReference type="InterPro" id="IPR000086">
    <property type="entry name" value="NUDIX_hydrolase_dom"/>
</dbReference>
<comment type="caution">
    <text evidence="4">The sequence shown here is derived from an EMBL/GenBank/DDBJ whole genome shotgun (WGS) entry which is preliminary data.</text>
</comment>
<dbReference type="GO" id="GO:0016787">
    <property type="term" value="F:hydrolase activity"/>
    <property type="evidence" value="ECO:0007669"/>
    <property type="project" value="UniProtKB-KW"/>
</dbReference>
<evidence type="ECO:0000313" key="5">
    <source>
        <dbReference type="Proteomes" id="UP001597104"/>
    </source>
</evidence>
<feature type="domain" description="Nudix hydrolase" evidence="3">
    <location>
        <begin position="46"/>
        <end position="176"/>
    </location>
</feature>
<keyword evidence="5" id="KW-1185">Reference proteome</keyword>
<evidence type="ECO:0000256" key="1">
    <source>
        <dbReference type="ARBA" id="ARBA00001946"/>
    </source>
</evidence>
<accession>A0ABW3EGX7</accession>
<gene>
    <name evidence="4" type="ORF">ACFQZ7_10805</name>
</gene>
<dbReference type="PROSITE" id="PS51462">
    <property type="entry name" value="NUDIX"/>
    <property type="match status" value="1"/>
</dbReference>
<reference evidence="5" key="1">
    <citation type="journal article" date="2019" name="Int. J. Syst. Evol. Microbiol.">
        <title>The Global Catalogue of Microorganisms (GCM) 10K type strain sequencing project: providing services to taxonomists for standard genome sequencing and annotation.</title>
        <authorList>
            <consortium name="The Broad Institute Genomics Platform"/>
            <consortium name="The Broad Institute Genome Sequencing Center for Infectious Disease"/>
            <person name="Wu L."/>
            <person name="Ma J."/>
        </authorList>
    </citation>
    <scope>NUCLEOTIDE SEQUENCE [LARGE SCALE GENOMIC DNA]</scope>
    <source>
        <strain evidence="5">CCM 8925</strain>
    </source>
</reference>
<proteinExistence type="predicted"/>
<evidence type="ECO:0000256" key="2">
    <source>
        <dbReference type="ARBA" id="ARBA00022801"/>
    </source>
</evidence>